<sequence>MAAVRSRPCRERLGRVAPDAALVTLIPSFFAPPWLDHPHGSQGQPLPFHPAVWRCSPAAACWAAPGSRAGRSLKPPPVRAPAAARQP</sequence>
<evidence type="ECO:0000313" key="2">
    <source>
        <dbReference type="EMBL" id="CBH97400.1"/>
    </source>
</evidence>
<dbReference type="AlphaFoldDB" id="E6PR45"/>
<name>E6PR45_9ZZZZ</name>
<proteinExistence type="predicted"/>
<gene>
    <name evidence="2" type="ORF">CARN2_2872</name>
</gene>
<organism evidence="2">
    <name type="scientific">mine drainage metagenome</name>
    <dbReference type="NCBI Taxonomy" id="410659"/>
    <lineage>
        <taxon>unclassified sequences</taxon>
        <taxon>metagenomes</taxon>
        <taxon>ecological metagenomes</taxon>
    </lineage>
</organism>
<comment type="caution">
    <text evidence="2">The sequence shown here is derived from an EMBL/GenBank/DDBJ whole genome shotgun (WGS) entry which is preliminary data.</text>
</comment>
<dbReference type="EMBL" id="CABM01000042">
    <property type="protein sequence ID" value="CBH97400.1"/>
    <property type="molecule type" value="Genomic_DNA"/>
</dbReference>
<evidence type="ECO:0000256" key="1">
    <source>
        <dbReference type="SAM" id="MobiDB-lite"/>
    </source>
</evidence>
<reference evidence="2" key="1">
    <citation type="submission" date="2009-10" db="EMBL/GenBank/DDBJ databases">
        <title>Diversity of trophic interactions inside an arsenic-rich microbial ecosystem.</title>
        <authorList>
            <person name="Bertin P.N."/>
            <person name="Heinrich-Salmeron A."/>
            <person name="Pelletier E."/>
            <person name="Goulhen-Chollet F."/>
            <person name="Arsene-Ploetze F."/>
            <person name="Gallien S."/>
            <person name="Calteau A."/>
            <person name="Vallenet D."/>
            <person name="Casiot C."/>
            <person name="Chane-Woon-Ming B."/>
            <person name="Giloteaux L."/>
            <person name="Barakat M."/>
            <person name="Bonnefoy V."/>
            <person name="Bruneel O."/>
            <person name="Chandler M."/>
            <person name="Cleiss J."/>
            <person name="Duran R."/>
            <person name="Elbaz-Poulichet F."/>
            <person name="Fonknechten N."/>
            <person name="Lauga B."/>
            <person name="Mornico D."/>
            <person name="Ortet P."/>
            <person name="Schaeffer C."/>
            <person name="Siguier P."/>
            <person name="Alexander Thil Smith A."/>
            <person name="Van Dorsselaer A."/>
            <person name="Weissenbach J."/>
            <person name="Medigue C."/>
            <person name="Le Paslier D."/>
        </authorList>
    </citation>
    <scope>NUCLEOTIDE SEQUENCE</scope>
</reference>
<accession>E6PR45</accession>
<protein>
    <submittedName>
        <fullName evidence="2">Uncharacterized protein</fullName>
    </submittedName>
</protein>
<feature type="region of interest" description="Disordered" evidence="1">
    <location>
        <begin position="66"/>
        <end position="87"/>
    </location>
</feature>